<proteinExistence type="predicted"/>
<comment type="caution">
    <text evidence="1">The sequence shown here is derived from an EMBL/GenBank/DDBJ whole genome shotgun (WGS) entry which is preliminary data.</text>
</comment>
<dbReference type="Gene3D" id="3.10.450.50">
    <property type="match status" value="1"/>
</dbReference>
<dbReference type="PANTHER" id="PTHR38436">
    <property type="entry name" value="POLYKETIDE CYCLASE SNOAL-LIKE DOMAIN"/>
    <property type="match status" value="1"/>
</dbReference>
<dbReference type="PANTHER" id="PTHR38436:SF1">
    <property type="entry name" value="ESTER CYCLASE"/>
    <property type="match status" value="1"/>
</dbReference>
<evidence type="ECO:0000313" key="1">
    <source>
        <dbReference type="EMBL" id="OIJ28536.1"/>
    </source>
</evidence>
<keyword evidence="2" id="KW-1185">Reference proteome</keyword>
<evidence type="ECO:0008006" key="3">
    <source>
        <dbReference type="Google" id="ProtNLM"/>
    </source>
</evidence>
<protein>
    <recommendedName>
        <fullName evidence="3">Ester cyclase</fullName>
    </recommendedName>
</protein>
<dbReference type="STRING" id="1844.UG56_001775"/>
<dbReference type="Pfam" id="PF07366">
    <property type="entry name" value="SnoaL"/>
    <property type="match status" value="1"/>
</dbReference>
<dbReference type="InterPro" id="IPR032710">
    <property type="entry name" value="NTF2-like_dom_sf"/>
</dbReference>
<organism evidence="1 2">
    <name type="scientific">Nocardioides luteus</name>
    <dbReference type="NCBI Taxonomy" id="1844"/>
    <lineage>
        <taxon>Bacteria</taxon>
        <taxon>Bacillati</taxon>
        <taxon>Actinomycetota</taxon>
        <taxon>Actinomycetes</taxon>
        <taxon>Propionibacteriales</taxon>
        <taxon>Nocardioidaceae</taxon>
        <taxon>Nocardioides</taxon>
    </lineage>
</organism>
<dbReference type="InterPro" id="IPR009959">
    <property type="entry name" value="Cyclase_SnoaL-like"/>
</dbReference>
<name>A0A1J4ND49_9ACTN</name>
<gene>
    <name evidence="1" type="ORF">UG56_001775</name>
</gene>
<reference evidence="1" key="1">
    <citation type="submission" date="2016-10" db="EMBL/GenBank/DDBJ databases">
        <title>Draft Genome Sequence of Nocardioides luteus Strain BAFB, an Alkane-Degrading Bacterium Isolated from JP-7 Polluted Soil.</title>
        <authorList>
            <person name="Brown L."/>
            <person name="Ruiz O.N."/>
            <person name="Gunasekera T."/>
        </authorList>
    </citation>
    <scope>NUCLEOTIDE SEQUENCE [LARGE SCALE GENOMIC DNA]</scope>
    <source>
        <strain evidence="1">BAFB</strain>
    </source>
</reference>
<dbReference type="EMBL" id="JZDQ02000002">
    <property type="protein sequence ID" value="OIJ28536.1"/>
    <property type="molecule type" value="Genomic_DNA"/>
</dbReference>
<evidence type="ECO:0000313" key="2">
    <source>
        <dbReference type="Proteomes" id="UP000033772"/>
    </source>
</evidence>
<accession>A0A1J4ND49</accession>
<dbReference type="Proteomes" id="UP000033772">
    <property type="component" value="Unassembled WGS sequence"/>
</dbReference>
<sequence length="144" mass="15457">MSTTALSRALAVFDAINSGDLSCLDDAVTADFVDHGSPIPLPPGPEGYRQILTVVHDVLQIRYVIEDSFATDDRVVIRAVAHGVGVDAIHGAGAAGKTYVMPTVHIYRVEDGRLAEHWGVRDEYGARIQLGTAMAPMFPAPEPF</sequence>
<dbReference type="GO" id="GO:0030638">
    <property type="term" value="P:polyketide metabolic process"/>
    <property type="evidence" value="ECO:0007669"/>
    <property type="project" value="InterPro"/>
</dbReference>
<dbReference type="OrthoDB" id="3624661at2"/>
<dbReference type="SUPFAM" id="SSF54427">
    <property type="entry name" value="NTF2-like"/>
    <property type="match status" value="1"/>
</dbReference>
<dbReference type="RefSeq" id="WP_045547931.1">
    <property type="nucleotide sequence ID" value="NZ_JZDQ02000002.1"/>
</dbReference>
<dbReference type="AlphaFoldDB" id="A0A1J4ND49"/>